<gene>
    <name evidence="2" type="ORF">O3P69_013512</name>
</gene>
<name>A0AAW0S9A8_SCYPA</name>
<feature type="region of interest" description="Disordered" evidence="1">
    <location>
        <begin position="188"/>
        <end position="217"/>
    </location>
</feature>
<dbReference type="EMBL" id="JARAKH010006397">
    <property type="protein sequence ID" value="KAK8371915.1"/>
    <property type="molecule type" value="Genomic_DNA"/>
</dbReference>
<evidence type="ECO:0000313" key="3">
    <source>
        <dbReference type="Proteomes" id="UP001487740"/>
    </source>
</evidence>
<protein>
    <submittedName>
        <fullName evidence="2">Uncharacterized protein</fullName>
    </submittedName>
</protein>
<evidence type="ECO:0000313" key="2">
    <source>
        <dbReference type="EMBL" id="KAK8371915.1"/>
    </source>
</evidence>
<dbReference type="AlphaFoldDB" id="A0AAW0S9A8"/>
<feature type="compositionally biased region" description="Pro residues" evidence="1">
    <location>
        <begin position="204"/>
        <end position="215"/>
    </location>
</feature>
<reference evidence="2 3" key="1">
    <citation type="submission" date="2023-03" db="EMBL/GenBank/DDBJ databases">
        <title>High-quality genome of Scylla paramamosain provides insights in environmental adaptation.</title>
        <authorList>
            <person name="Zhang L."/>
        </authorList>
    </citation>
    <scope>NUCLEOTIDE SEQUENCE [LARGE SCALE GENOMIC DNA]</scope>
    <source>
        <strain evidence="2">LZ_2023a</strain>
        <tissue evidence="2">Muscle</tissue>
    </source>
</reference>
<dbReference type="SUPFAM" id="SSF53756">
    <property type="entry name" value="UDP-Glycosyltransferase/glycogen phosphorylase"/>
    <property type="match status" value="1"/>
</dbReference>
<proteinExistence type="predicted"/>
<accession>A0AAW0S9A8</accession>
<comment type="caution">
    <text evidence="2">The sequence shown here is derived from an EMBL/GenBank/DDBJ whole genome shotgun (WGS) entry which is preliminary data.</text>
</comment>
<evidence type="ECO:0000256" key="1">
    <source>
        <dbReference type="SAM" id="MobiDB-lite"/>
    </source>
</evidence>
<dbReference type="Proteomes" id="UP001487740">
    <property type="component" value="Unassembled WGS sequence"/>
</dbReference>
<keyword evidence="3" id="KW-1185">Reference proteome</keyword>
<organism evidence="2 3">
    <name type="scientific">Scylla paramamosain</name>
    <name type="common">Mud crab</name>
    <dbReference type="NCBI Taxonomy" id="85552"/>
    <lineage>
        <taxon>Eukaryota</taxon>
        <taxon>Metazoa</taxon>
        <taxon>Ecdysozoa</taxon>
        <taxon>Arthropoda</taxon>
        <taxon>Crustacea</taxon>
        <taxon>Multicrustacea</taxon>
        <taxon>Malacostraca</taxon>
        <taxon>Eumalacostraca</taxon>
        <taxon>Eucarida</taxon>
        <taxon>Decapoda</taxon>
        <taxon>Pleocyemata</taxon>
        <taxon>Brachyura</taxon>
        <taxon>Eubrachyura</taxon>
        <taxon>Portunoidea</taxon>
        <taxon>Portunidae</taxon>
        <taxon>Portuninae</taxon>
        <taxon>Scylla</taxon>
    </lineage>
</organism>
<sequence>MVQEAKMDVLLPIFQLLYFVVHFLYSLAENKLAQNTSKLAQHAEKLAQDIEHHLEIAQNTSEIAQNTEKLAQNTSKLAQDIEHHTEIAQNTSELAQNTSKLAQHAEKLAQDIEHHSEIAQNTSEPAQDIEHHTEIAQHTSELAQNTSELAQDTQHYSEIAQNTSELAQDTEHHPEIAQHADNLAQNSQCSQEIAQDTQRCEVPATPPPPASPPQRPKGVVMTLGGEEESKMAASLATLLETRGFSVMLVTCGGGGGDGGGGGGGDGGGVVEVIQLPIEDGDPFYDPVSRKVMYLTPSSTDGNSYDIISPRDLSANHRAAESDVTPEPALPANQRTGLNYDAILSWSRNARCKQILLNSTWLQEISRVKIFATILDYHDLCTLTIGRQLGVPVVGVVTSRTWAWWAWHWLGVTPSLATEAVPPNLMSANFGFLERLWNIWHFWRYISNIEKLWVDPLMATLPPEQQQPMGEQYDTILGMPRSEFISSLFGLQFDRERQNKDLPLSPQRARNGVVLCNLRLRELWVGMAAQRAILRALATTPFYVMWRGLAEAQEVEEGEG</sequence>
<feature type="compositionally biased region" description="Polar residues" evidence="1">
    <location>
        <begin position="188"/>
        <end position="197"/>
    </location>
</feature>
<dbReference type="SUPFAM" id="SSF58104">
    <property type="entry name" value="Methyl-accepting chemotaxis protein (MCP) signaling domain"/>
    <property type="match status" value="1"/>
</dbReference>